<evidence type="ECO:0000313" key="1">
    <source>
        <dbReference type="EMBL" id="DBA00669.1"/>
    </source>
</evidence>
<sequence length="62" mass="6370">DVLNCPADSAPVSVVGDKYYCVKQPVCSGKAFPGNCPGKAQGLAQNTVCSVLSTNVYGCTFP</sequence>
<name>A0AAV2Z3M5_9STRA</name>
<reference evidence="1" key="2">
    <citation type="journal article" date="2023" name="Microbiol Resour">
        <title>Decontamination and Annotation of the Draft Genome Sequence of the Oomycete Lagenidium giganteum ARSEF 373.</title>
        <authorList>
            <person name="Morgan W.R."/>
            <person name="Tartar A."/>
        </authorList>
    </citation>
    <scope>NUCLEOTIDE SEQUENCE</scope>
    <source>
        <strain evidence="1">ARSEF 373</strain>
    </source>
</reference>
<dbReference type="AlphaFoldDB" id="A0AAV2Z3M5"/>
<keyword evidence="2" id="KW-1185">Reference proteome</keyword>
<feature type="non-terminal residue" evidence="1">
    <location>
        <position position="1"/>
    </location>
</feature>
<gene>
    <name evidence="1" type="ORF">N0F65_003598</name>
</gene>
<dbReference type="Proteomes" id="UP001146120">
    <property type="component" value="Unassembled WGS sequence"/>
</dbReference>
<accession>A0AAV2Z3M5</accession>
<comment type="caution">
    <text evidence="1">The sequence shown here is derived from an EMBL/GenBank/DDBJ whole genome shotgun (WGS) entry which is preliminary data.</text>
</comment>
<dbReference type="EMBL" id="DAKRPA010000060">
    <property type="protein sequence ID" value="DBA00669.1"/>
    <property type="molecule type" value="Genomic_DNA"/>
</dbReference>
<organism evidence="1 2">
    <name type="scientific">Lagenidium giganteum</name>
    <dbReference type="NCBI Taxonomy" id="4803"/>
    <lineage>
        <taxon>Eukaryota</taxon>
        <taxon>Sar</taxon>
        <taxon>Stramenopiles</taxon>
        <taxon>Oomycota</taxon>
        <taxon>Peronosporomycetes</taxon>
        <taxon>Pythiales</taxon>
        <taxon>Pythiaceae</taxon>
    </lineage>
</organism>
<proteinExistence type="predicted"/>
<evidence type="ECO:0000313" key="2">
    <source>
        <dbReference type="Proteomes" id="UP001146120"/>
    </source>
</evidence>
<reference evidence="1" key="1">
    <citation type="submission" date="2022-11" db="EMBL/GenBank/DDBJ databases">
        <authorList>
            <person name="Morgan W.R."/>
            <person name="Tartar A."/>
        </authorList>
    </citation>
    <scope>NUCLEOTIDE SEQUENCE</scope>
    <source>
        <strain evidence="1">ARSEF 373</strain>
    </source>
</reference>
<protein>
    <submittedName>
        <fullName evidence="1">Uncharacterized protein</fullName>
    </submittedName>
</protein>